<keyword evidence="12" id="KW-0732">Signal</keyword>
<feature type="binding site" description="covalent" evidence="12">
    <location>
        <position position="63"/>
    </location>
    <ligand>
        <name>heme c</name>
        <dbReference type="ChEBI" id="CHEBI:61717"/>
    </ligand>
</feature>
<gene>
    <name evidence="12 14" type="primary">psbV</name>
    <name evidence="14" type="ORF">VPK24_17960</name>
</gene>
<sequence length="165" mass="17873" precursor="true">MLKKVVLLVVAVAFFAFQLAVSPVSAAEMKPELRTVKVNEKGDTVTLTLEQVALGKKLFNDTCAQCHAGGVTKTSPDLDLSPPSLAGAIPSRDHIAGLVDYMKNPTTYDGETEIYELHPSTRSSDIFPEMRNLTDEELEAIAGHILSQPKVIGSRWGAGKTRYST</sequence>
<dbReference type="InterPro" id="IPR017851">
    <property type="entry name" value="PsbV_cyt_c550"/>
</dbReference>
<dbReference type="PROSITE" id="PS51007">
    <property type="entry name" value="CYTC"/>
    <property type="match status" value="1"/>
</dbReference>
<feature type="binding site" description="covalent" evidence="12">
    <location>
        <position position="66"/>
    </location>
    <ligand>
        <name>heme c</name>
        <dbReference type="ChEBI" id="CHEBI:61717"/>
    </ligand>
</feature>
<dbReference type="RefSeq" id="WP_393015494.1">
    <property type="nucleotide sequence ID" value="NZ_JAZAQF010000094.1"/>
</dbReference>
<keyword evidence="6 12" id="KW-0479">Metal-binding</keyword>
<dbReference type="InterPro" id="IPR016003">
    <property type="entry name" value="PsbV_cyt_c550-like"/>
</dbReference>
<organism evidence="14 15">
    <name type="scientific">Limnothrix redekei LRLZ20PSL1</name>
    <dbReference type="NCBI Taxonomy" id="3112953"/>
    <lineage>
        <taxon>Bacteria</taxon>
        <taxon>Bacillati</taxon>
        <taxon>Cyanobacteriota</taxon>
        <taxon>Cyanophyceae</taxon>
        <taxon>Pseudanabaenales</taxon>
        <taxon>Pseudanabaenaceae</taxon>
        <taxon>Limnothrix</taxon>
    </lineage>
</organism>
<evidence type="ECO:0000256" key="6">
    <source>
        <dbReference type="ARBA" id="ARBA00022723"/>
    </source>
</evidence>
<dbReference type="Pfam" id="PF14495">
    <property type="entry name" value="Cytochrom_C550"/>
    <property type="match status" value="1"/>
</dbReference>
<evidence type="ECO:0000313" key="14">
    <source>
        <dbReference type="EMBL" id="MFG3819534.1"/>
    </source>
</evidence>
<keyword evidence="11 12" id="KW-0604">Photosystem II</keyword>
<protein>
    <recommendedName>
        <fullName evidence="12">Photosystem II extrinsic protein V</fullName>
        <shortName evidence="12">PsbV</shortName>
    </recommendedName>
    <alternativeName>
        <fullName evidence="12">Cytochrome c-550</fullName>
    </alternativeName>
    <alternativeName>
        <fullName evidence="12">Cytochrome c550</fullName>
    </alternativeName>
    <alternativeName>
        <fullName evidence="12">Low-potential cytochrome c</fullName>
    </alternativeName>
</protein>
<comment type="cofactor">
    <cofactor evidence="12">
        <name>heme c</name>
        <dbReference type="ChEBI" id="CHEBI:61717"/>
    </cofactor>
    <text evidence="12">Binds 1 heme c group covalently per subunit.</text>
</comment>
<evidence type="ECO:0000256" key="12">
    <source>
        <dbReference type="HAMAP-Rule" id="MF_01378"/>
    </source>
</evidence>
<dbReference type="InterPro" id="IPR036909">
    <property type="entry name" value="Cyt_c-like_dom_sf"/>
</dbReference>
<reference evidence="15" key="1">
    <citation type="journal article" date="2024" name="Algal Res.">
        <title>Biochemical, toxicological and genomic investigation of a high-biomass producing Limnothrix strain isolated from Italian shallow drinking water reservoir.</title>
        <authorList>
            <person name="Simonazzi M."/>
            <person name="Shishido T.K."/>
            <person name="Delbaje E."/>
            <person name="Wahlsten M."/>
            <person name="Fewer D.P."/>
            <person name="Sivonen K."/>
            <person name="Pezzolesi L."/>
            <person name="Pistocchi R."/>
        </authorList>
    </citation>
    <scope>NUCLEOTIDE SEQUENCE [LARGE SCALE GENOMIC DNA]</scope>
    <source>
        <strain evidence="15">LRLZ20PSL1</strain>
    </source>
</reference>
<accession>A0ABW7CH15</accession>
<feature type="signal peptide" evidence="12">
    <location>
        <begin position="1"/>
        <end position="26"/>
    </location>
</feature>
<keyword evidence="7 12" id="KW-0249">Electron transport</keyword>
<comment type="subunit">
    <text evidence="12">PSII is composed of 1 copy each of membrane proteins PsbA, PsbB, PsbC, PsbD, PsbE, PsbF, PsbH, PsbI, PsbJ, PsbK, PsbL, PsbM, PsbT, PsbX, PsbY, PsbZ, Psb30/Ycf12, peripheral proteins PsbO, CyanoQ (PsbQ), PsbU, PsbV and a large number of cofactors. It forms dimeric complexes.</text>
</comment>
<keyword evidence="9 12" id="KW-0793">Thylakoid</keyword>
<evidence type="ECO:0000256" key="9">
    <source>
        <dbReference type="ARBA" id="ARBA00023078"/>
    </source>
</evidence>
<comment type="caution">
    <text evidence="14">The sequence shown here is derived from an EMBL/GenBank/DDBJ whole genome shotgun (WGS) entry which is preliminary data.</text>
</comment>
<keyword evidence="5 12" id="KW-0349">Heme</keyword>
<dbReference type="InterPro" id="IPR009056">
    <property type="entry name" value="Cyt_c-like_dom"/>
</dbReference>
<keyword evidence="3 12" id="KW-0813">Transport</keyword>
<keyword evidence="4 12" id="KW-0602">Photosynthesis</keyword>
<keyword evidence="10 12" id="KW-0472">Membrane</keyword>
<evidence type="ECO:0000256" key="8">
    <source>
        <dbReference type="ARBA" id="ARBA00023004"/>
    </source>
</evidence>
<dbReference type="Gene3D" id="1.10.760.10">
    <property type="entry name" value="Cytochrome c-like domain"/>
    <property type="match status" value="1"/>
</dbReference>
<dbReference type="EMBL" id="JAZAQF010000094">
    <property type="protein sequence ID" value="MFG3819534.1"/>
    <property type="molecule type" value="Genomic_DNA"/>
</dbReference>
<evidence type="ECO:0000256" key="2">
    <source>
        <dbReference type="ARBA" id="ARBA00010433"/>
    </source>
</evidence>
<comment type="function">
    <text evidence="12">One of the extrinsic, lumenal subunits of photosystem II (PSII). PSII is a light-driven water plastoquinone oxidoreductase, using light energy to abstract electrons from H(2)O, generating a proton gradient subsequently used for ATP formation. The extrinsic proteins stabilize the structure of photosystem II oxygen-evolving complex (OEC), the ion environment of oxygen evolution and protect the OEC against heat-induced inactivation. Low-potential cytochrome c that plays a role in the OEC of PSII.</text>
</comment>
<evidence type="ECO:0000313" key="15">
    <source>
        <dbReference type="Proteomes" id="UP001604335"/>
    </source>
</evidence>
<name>A0ABW7CH15_9CYAN</name>
<dbReference type="HAMAP" id="MF_01378">
    <property type="entry name" value="PSII_Cyt550"/>
    <property type="match status" value="1"/>
</dbReference>
<evidence type="ECO:0000256" key="7">
    <source>
        <dbReference type="ARBA" id="ARBA00022982"/>
    </source>
</evidence>
<proteinExistence type="inferred from homology"/>
<dbReference type="Proteomes" id="UP001604335">
    <property type="component" value="Unassembled WGS sequence"/>
</dbReference>
<dbReference type="PIRSF" id="PIRSF005890">
    <property type="entry name" value="Phot_II_cyt_c550"/>
    <property type="match status" value="1"/>
</dbReference>
<evidence type="ECO:0000256" key="4">
    <source>
        <dbReference type="ARBA" id="ARBA00022531"/>
    </source>
</evidence>
<feature type="binding site" description="axial binding residue" evidence="12">
    <location>
        <position position="67"/>
    </location>
    <ligand>
        <name>heme c</name>
        <dbReference type="ChEBI" id="CHEBI:61717"/>
    </ligand>
    <ligandPart>
        <name>Fe</name>
        <dbReference type="ChEBI" id="CHEBI:18248"/>
    </ligandPart>
</feature>
<evidence type="ECO:0000256" key="3">
    <source>
        <dbReference type="ARBA" id="ARBA00022448"/>
    </source>
</evidence>
<feature type="domain" description="Cytochrome c" evidence="13">
    <location>
        <begin position="50"/>
        <end position="149"/>
    </location>
</feature>
<evidence type="ECO:0000256" key="11">
    <source>
        <dbReference type="ARBA" id="ARBA00023276"/>
    </source>
</evidence>
<feature type="chain" id="PRO_5044920572" description="Photosystem II extrinsic protein V" evidence="12">
    <location>
        <begin position="27"/>
        <end position="165"/>
    </location>
</feature>
<dbReference type="InterPro" id="IPR029490">
    <property type="entry name" value="Cytochrom_C550"/>
</dbReference>
<comment type="subcellular location">
    <subcellularLocation>
        <location evidence="12">Cellular thylakoid membrane</location>
        <topology evidence="12">Peripheral membrane protein</topology>
        <orientation evidence="12">Lumenal side</orientation>
    </subcellularLocation>
    <subcellularLocation>
        <location evidence="1">Membrane</location>
        <topology evidence="1">Peripheral membrane protein</topology>
    </subcellularLocation>
    <text evidence="12">Associated with photosystem II at the lumenal side of the thylakoid membrane.</text>
</comment>
<comment type="similarity">
    <text evidence="2 12">Belongs to the cytochrome c family. PsbV subfamily.</text>
</comment>
<evidence type="ECO:0000256" key="1">
    <source>
        <dbReference type="ARBA" id="ARBA00004170"/>
    </source>
</evidence>
<evidence type="ECO:0000256" key="5">
    <source>
        <dbReference type="ARBA" id="ARBA00022617"/>
    </source>
</evidence>
<evidence type="ECO:0000256" key="10">
    <source>
        <dbReference type="ARBA" id="ARBA00023136"/>
    </source>
</evidence>
<feature type="binding site" description="axial binding residue" evidence="12">
    <location>
        <position position="118"/>
    </location>
    <ligand>
        <name>heme c</name>
        <dbReference type="ChEBI" id="CHEBI:61717"/>
    </ligand>
    <ligandPart>
        <name>Fe</name>
        <dbReference type="ChEBI" id="CHEBI:18248"/>
    </ligandPart>
</feature>
<evidence type="ECO:0000259" key="13">
    <source>
        <dbReference type="PROSITE" id="PS51007"/>
    </source>
</evidence>
<keyword evidence="15" id="KW-1185">Reference proteome</keyword>
<dbReference type="SUPFAM" id="SSF46626">
    <property type="entry name" value="Cytochrome c"/>
    <property type="match status" value="1"/>
</dbReference>
<keyword evidence="8 12" id="KW-0408">Iron</keyword>
<dbReference type="NCBIfam" id="TIGR03045">
    <property type="entry name" value="PS_II_C550"/>
    <property type="match status" value="1"/>
</dbReference>